<feature type="domain" description="Glycosyltransferase 2-like" evidence="1">
    <location>
        <begin position="13"/>
        <end position="129"/>
    </location>
</feature>
<dbReference type="RefSeq" id="WP_256946140.1">
    <property type="nucleotide sequence ID" value="NZ_JANCNS010000001.1"/>
</dbReference>
<evidence type="ECO:0000259" key="1">
    <source>
        <dbReference type="Pfam" id="PF00535"/>
    </source>
</evidence>
<evidence type="ECO:0000313" key="2">
    <source>
        <dbReference type="EMBL" id="MCP9198313.1"/>
    </source>
</evidence>
<dbReference type="CDD" id="cd00761">
    <property type="entry name" value="Glyco_tranf_GTA_type"/>
    <property type="match status" value="1"/>
</dbReference>
<dbReference type="Pfam" id="PF00535">
    <property type="entry name" value="Glycos_transf_2"/>
    <property type="match status" value="1"/>
</dbReference>
<dbReference type="GO" id="GO:0016758">
    <property type="term" value="F:hexosyltransferase activity"/>
    <property type="evidence" value="ECO:0007669"/>
    <property type="project" value="UniProtKB-ARBA"/>
</dbReference>
<protein>
    <submittedName>
        <fullName evidence="2">Glycosyltransferase family 2 protein</fullName>
    </submittedName>
</protein>
<dbReference type="EMBL" id="JANCNS010000001">
    <property type="protein sequence ID" value="MCP9198313.1"/>
    <property type="molecule type" value="Genomic_DNA"/>
</dbReference>
<gene>
    <name evidence="2" type="ORF">MKO06_00225</name>
</gene>
<sequence length="319" mass="37616">MDLKMKNLYPTVSIIIPTFNRRERLVETLKSLKLQIFKNWECLVIDDENSMQTRMLLDGFSKNDSRFKYFNRPIELKKGAASCRNFGFQKSKGNYIQWLDDDDFLSNNKLHLQVRILEKIKDQLTVATCPWDLFWPKKKLEPKSPFPGEGFFTVQSVFERITEKKTFLPLHTYLIPKNIIRIAGLWNSSLTLNDDAEFMCRVLVNSQNVFNTDGCYAFYGEHSGVRISSNFTNISIKSNILSLRLMKATLEFNDIFVDAFFQWKAMNLYVQCDRVDKSLIEKYKNFFMENGIRVDLKFYLNTKIYLYKRVKPILKRIGL</sequence>
<organism evidence="2 3">
    <name type="scientific">Christiangramia oceanisediminis</name>
    <dbReference type="NCBI Taxonomy" id="2920386"/>
    <lineage>
        <taxon>Bacteria</taxon>
        <taxon>Pseudomonadati</taxon>
        <taxon>Bacteroidota</taxon>
        <taxon>Flavobacteriia</taxon>
        <taxon>Flavobacteriales</taxon>
        <taxon>Flavobacteriaceae</taxon>
        <taxon>Christiangramia</taxon>
    </lineage>
</organism>
<dbReference type="Gene3D" id="3.90.550.10">
    <property type="entry name" value="Spore Coat Polysaccharide Biosynthesis Protein SpsA, Chain A"/>
    <property type="match status" value="1"/>
</dbReference>
<dbReference type="AlphaFoldDB" id="A0A9X2KVD2"/>
<name>A0A9X2KVD2_9FLAO</name>
<proteinExistence type="predicted"/>
<accession>A0A9X2KVD2</accession>
<dbReference type="Proteomes" id="UP001155280">
    <property type="component" value="Unassembled WGS sequence"/>
</dbReference>
<dbReference type="InterPro" id="IPR001173">
    <property type="entry name" value="Glyco_trans_2-like"/>
</dbReference>
<evidence type="ECO:0000313" key="3">
    <source>
        <dbReference type="Proteomes" id="UP001155280"/>
    </source>
</evidence>
<keyword evidence="3" id="KW-1185">Reference proteome</keyword>
<comment type="caution">
    <text evidence="2">The sequence shown here is derived from an EMBL/GenBank/DDBJ whole genome shotgun (WGS) entry which is preliminary data.</text>
</comment>
<dbReference type="SUPFAM" id="SSF53448">
    <property type="entry name" value="Nucleotide-diphospho-sugar transferases"/>
    <property type="match status" value="1"/>
</dbReference>
<dbReference type="PANTHER" id="PTHR22916">
    <property type="entry name" value="GLYCOSYLTRANSFERASE"/>
    <property type="match status" value="1"/>
</dbReference>
<reference evidence="2" key="1">
    <citation type="submission" date="2022-07" db="EMBL/GenBank/DDBJ databases">
        <title>Gramela sediminis sp. nov., isolated from deep-sea sediment of the Indian Ocean.</title>
        <authorList>
            <person name="Shi H."/>
        </authorList>
    </citation>
    <scope>NUCLEOTIDE SEQUENCE</scope>
    <source>
        <strain evidence="2">GC03-9</strain>
    </source>
</reference>
<dbReference type="InterPro" id="IPR029044">
    <property type="entry name" value="Nucleotide-diphossugar_trans"/>
</dbReference>